<feature type="region of interest" description="Disordered" evidence="1">
    <location>
        <begin position="1"/>
        <end position="118"/>
    </location>
</feature>
<sequence>MTRGFGPVPWGRGWGREHGVEASTQPIPLPKSPPGGALTSHNPLVEPNRLAPSSEKPNTSYVGSSSTPPTSSDASPSSVAPLPPIAQSPEHPLDGCATMDDTIQGHQPIDEDQEKEAL</sequence>
<reference evidence="2" key="2">
    <citation type="journal article" date="2024" name="Plant">
        <title>Genomic evolution and insights into agronomic trait innovations of Sesamum species.</title>
        <authorList>
            <person name="Miao H."/>
            <person name="Wang L."/>
            <person name="Qu L."/>
            <person name="Liu H."/>
            <person name="Sun Y."/>
            <person name="Le M."/>
            <person name="Wang Q."/>
            <person name="Wei S."/>
            <person name="Zheng Y."/>
            <person name="Lin W."/>
            <person name="Duan Y."/>
            <person name="Cao H."/>
            <person name="Xiong S."/>
            <person name="Wang X."/>
            <person name="Wei L."/>
            <person name="Li C."/>
            <person name="Ma Q."/>
            <person name="Ju M."/>
            <person name="Zhao R."/>
            <person name="Li G."/>
            <person name="Mu C."/>
            <person name="Tian Q."/>
            <person name="Mei H."/>
            <person name="Zhang T."/>
            <person name="Gao T."/>
            <person name="Zhang H."/>
        </authorList>
    </citation>
    <scope>NUCLEOTIDE SEQUENCE</scope>
    <source>
        <strain evidence="2">3651</strain>
    </source>
</reference>
<evidence type="ECO:0000256" key="1">
    <source>
        <dbReference type="SAM" id="MobiDB-lite"/>
    </source>
</evidence>
<reference evidence="2" key="1">
    <citation type="submission" date="2020-06" db="EMBL/GenBank/DDBJ databases">
        <authorList>
            <person name="Li T."/>
            <person name="Hu X."/>
            <person name="Zhang T."/>
            <person name="Song X."/>
            <person name="Zhang H."/>
            <person name="Dai N."/>
            <person name="Sheng W."/>
            <person name="Hou X."/>
            <person name="Wei L."/>
        </authorList>
    </citation>
    <scope>NUCLEOTIDE SEQUENCE</scope>
    <source>
        <strain evidence="2">3651</strain>
        <tissue evidence="2">Leaf</tissue>
    </source>
</reference>
<evidence type="ECO:0000313" key="2">
    <source>
        <dbReference type="EMBL" id="KAK4441130.1"/>
    </source>
</evidence>
<evidence type="ECO:0000313" key="3">
    <source>
        <dbReference type="Proteomes" id="UP001293254"/>
    </source>
</evidence>
<accession>A0AAE1Z2K8</accession>
<dbReference type="AlphaFoldDB" id="A0AAE1Z2K8"/>
<proteinExistence type="predicted"/>
<protein>
    <submittedName>
        <fullName evidence="2">Uncharacterized protein</fullName>
    </submittedName>
</protein>
<gene>
    <name evidence="2" type="ORF">Salat_0447900</name>
</gene>
<organism evidence="2 3">
    <name type="scientific">Sesamum alatum</name>
    <dbReference type="NCBI Taxonomy" id="300844"/>
    <lineage>
        <taxon>Eukaryota</taxon>
        <taxon>Viridiplantae</taxon>
        <taxon>Streptophyta</taxon>
        <taxon>Embryophyta</taxon>
        <taxon>Tracheophyta</taxon>
        <taxon>Spermatophyta</taxon>
        <taxon>Magnoliopsida</taxon>
        <taxon>eudicotyledons</taxon>
        <taxon>Gunneridae</taxon>
        <taxon>Pentapetalae</taxon>
        <taxon>asterids</taxon>
        <taxon>lamiids</taxon>
        <taxon>Lamiales</taxon>
        <taxon>Pedaliaceae</taxon>
        <taxon>Sesamum</taxon>
    </lineage>
</organism>
<comment type="caution">
    <text evidence="2">The sequence shown here is derived from an EMBL/GenBank/DDBJ whole genome shotgun (WGS) entry which is preliminary data.</text>
</comment>
<dbReference type="Proteomes" id="UP001293254">
    <property type="component" value="Unassembled WGS sequence"/>
</dbReference>
<keyword evidence="3" id="KW-1185">Reference proteome</keyword>
<name>A0AAE1Z2K8_9LAMI</name>
<feature type="compositionally biased region" description="Low complexity" evidence="1">
    <location>
        <begin position="64"/>
        <end position="80"/>
    </location>
</feature>
<dbReference type="EMBL" id="JACGWO010000001">
    <property type="protein sequence ID" value="KAK4441130.1"/>
    <property type="molecule type" value="Genomic_DNA"/>
</dbReference>